<keyword evidence="2" id="KW-1133">Transmembrane helix</keyword>
<feature type="transmembrane region" description="Helical" evidence="2">
    <location>
        <begin position="51"/>
        <end position="75"/>
    </location>
</feature>
<keyword evidence="5" id="KW-1185">Reference proteome</keyword>
<feature type="transmembrane region" description="Helical" evidence="2">
    <location>
        <begin position="87"/>
        <end position="108"/>
    </location>
</feature>
<proteinExistence type="predicted"/>
<dbReference type="Proteomes" id="UP001589693">
    <property type="component" value="Unassembled WGS sequence"/>
</dbReference>
<evidence type="ECO:0000313" key="5">
    <source>
        <dbReference type="Proteomes" id="UP001589693"/>
    </source>
</evidence>
<keyword evidence="2" id="KW-0812">Transmembrane</keyword>
<evidence type="ECO:0000256" key="2">
    <source>
        <dbReference type="SAM" id="Phobius"/>
    </source>
</evidence>
<feature type="transmembrane region" description="Helical" evidence="2">
    <location>
        <begin position="251"/>
        <end position="272"/>
    </location>
</feature>
<dbReference type="RefSeq" id="WP_377856742.1">
    <property type="nucleotide sequence ID" value="NZ_JBHLZU010000020.1"/>
</dbReference>
<accession>A0ABV6A5G1</accession>
<protein>
    <submittedName>
        <fullName evidence="4">PspC domain-containing protein</fullName>
    </submittedName>
</protein>
<feature type="domain" description="Phage shock protein PspC N-terminal" evidence="3">
    <location>
        <begin position="21"/>
        <end position="76"/>
    </location>
</feature>
<name>A0ABV6A5G1_9PSEU</name>
<comment type="caution">
    <text evidence="4">The sequence shown here is derived from an EMBL/GenBank/DDBJ whole genome shotgun (WGS) entry which is preliminary data.</text>
</comment>
<evidence type="ECO:0000256" key="1">
    <source>
        <dbReference type="SAM" id="MobiDB-lite"/>
    </source>
</evidence>
<feature type="compositionally biased region" description="Basic and acidic residues" evidence="1">
    <location>
        <begin position="172"/>
        <end position="194"/>
    </location>
</feature>
<reference evidence="4 5" key="1">
    <citation type="submission" date="2024-09" db="EMBL/GenBank/DDBJ databases">
        <authorList>
            <person name="Sun Q."/>
            <person name="Mori K."/>
        </authorList>
    </citation>
    <scope>NUCLEOTIDE SEQUENCE [LARGE SCALE GENOMIC DNA]</scope>
    <source>
        <strain evidence="4 5">TBRC 7907</strain>
    </source>
</reference>
<feature type="transmembrane region" description="Helical" evidence="2">
    <location>
        <begin position="114"/>
        <end position="135"/>
    </location>
</feature>
<dbReference type="Pfam" id="PF04024">
    <property type="entry name" value="PspC"/>
    <property type="match status" value="1"/>
</dbReference>
<sequence length="471" mass="49275">MNGTGGNMSVEETLRDFWKTRPRRPRTGRKVAGVAAALGNRYGIDPVLVRVAFVVFAIYGGLGILLYLLAVLLFPQDGDTGSPAGALLGRGTSSTSALATILVALSLLPLSGLLAALHVWSALMIAALGAGLYVLHKNRGTHRQPQAPLHPTGPVVVSTPMTTDNGYQGSEQRTEAFRTPGHQETETMKTDQVGHADAGAAPARPVSSENAQENPPAWDPLGAAPFAWDLPEPSRQVEDEIEPQPQPRSKVTGVTVAVSIIVAGVMGLGVVNGWVADYVAAGAVTAVLAAGLIFGAFNRGGKGLVLLAVPAIAATVTLANDANWRDYMSTYTSSQDYYDNYYGSQTWTPTTWEELERGSTVGGSSSGSFTLTKGTARLDLSQLPPAPSDQPVRINARVEQGNLHVTLPKNNTDVEVSCTASSGTVDCLGQVGRGSDIRRTARSLGADDSTGGGMITLFASINSGKLEVVNG</sequence>
<feature type="transmembrane region" description="Helical" evidence="2">
    <location>
        <begin position="278"/>
        <end position="297"/>
    </location>
</feature>
<evidence type="ECO:0000313" key="4">
    <source>
        <dbReference type="EMBL" id="MFB9907139.1"/>
    </source>
</evidence>
<feature type="transmembrane region" description="Helical" evidence="2">
    <location>
        <begin position="304"/>
        <end position="324"/>
    </location>
</feature>
<gene>
    <name evidence="4" type="ORF">ACFFQA_24655</name>
</gene>
<keyword evidence="2" id="KW-0472">Membrane</keyword>
<evidence type="ECO:0000259" key="3">
    <source>
        <dbReference type="Pfam" id="PF04024"/>
    </source>
</evidence>
<dbReference type="InterPro" id="IPR007168">
    <property type="entry name" value="Phageshock_PspC_N"/>
</dbReference>
<feature type="region of interest" description="Disordered" evidence="1">
    <location>
        <begin position="165"/>
        <end position="215"/>
    </location>
</feature>
<organism evidence="4 5">
    <name type="scientific">Allokutzneria oryzae</name>
    <dbReference type="NCBI Taxonomy" id="1378989"/>
    <lineage>
        <taxon>Bacteria</taxon>
        <taxon>Bacillati</taxon>
        <taxon>Actinomycetota</taxon>
        <taxon>Actinomycetes</taxon>
        <taxon>Pseudonocardiales</taxon>
        <taxon>Pseudonocardiaceae</taxon>
        <taxon>Allokutzneria</taxon>
    </lineage>
</organism>
<dbReference type="EMBL" id="JBHLZU010000020">
    <property type="protein sequence ID" value="MFB9907139.1"/>
    <property type="molecule type" value="Genomic_DNA"/>
</dbReference>